<organism evidence="1 2">
    <name type="scientific">Algibacter pectinivorans</name>
    <dbReference type="NCBI Taxonomy" id="870482"/>
    <lineage>
        <taxon>Bacteria</taxon>
        <taxon>Pseudomonadati</taxon>
        <taxon>Bacteroidota</taxon>
        <taxon>Flavobacteriia</taxon>
        <taxon>Flavobacteriales</taxon>
        <taxon>Flavobacteriaceae</taxon>
        <taxon>Algibacter</taxon>
    </lineage>
</organism>
<gene>
    <name evidence="1" type="ORF">SAMN04487987_101375</name>
</gene>
<dbReference type="AlphaFoldDB" id="A0A1I1MM08"/>
<name>A0A1I1MM08_9FLAO</name>
<accession>A0A1I1MM08</accession>
<proteinExistence type="predicted"/>
<reference evidence="2" key="1">
    <citation type="submission" date="2016-10" db="EMBL/GenBank/DDBJ databases">
        <authorList>
            <person name="Varghese N."/>
            <person name="Submissions S."/>
        </authorList>
    </citation>
    <scope>NUCLEOTIDE SEQUENCE [LARGE SCALE GENOMIC DNA]</scope>
    <source>
        <strain evidence="2">DSM 25730</strain>
    </source>
</reference>
<dbReference type="Proteomes" id="UP000199439">
    <property type="component" value="Unassembled WGS sequence"/>
</dbReference>
<protein>
    <submittedName>
        <fullName evidence="1">Uncharacterized protein</fullName>
    </submittedName>
</protein>
<dbReference type="EMBL" id="FOMI01000001">
    <property type="protein sequence ID" value="SFC86497.1"/>
    <property type="molecule type" value="Genomic_DNA"/>
</dbReference>
<evidence type="ECO:0000313" key="2">
    <source>
        <dbReference type="Proteomes" id="UP000199439"/>
    </source>
</evidence>
<evidence type="ECO:0000313" key="1">
    <source>
        <dbReference type="EMBL" id="SFC86497.1"/>
    </source>
</evidence>
<sequence>MLLILGIVITVHDEKEKNKEIVGLNESLDSTRNTLVYIKANGDTLISQLKPILDLAKSKYPNLPINEALDSLNLKINTLDSSFFAAKKTITKLNDKTKKLEKKIKIITSFEFRVTIDELTYFTPLSEKETSTGIQSIIGMFDNNNIIYRFATDYQYSVEQVSNNKLRTTFVYKAEDPNQILGKKIDMLSEMKIFGFNYSNMPEIFGEPGIQKSHLLSCVLYLNGVRIKIFKDYELKNGRIYEGMFTIPISYKFSKIESTFEKYIEEEINLN</sequence>
<keyword evidence="2" id="KW-1185">Reference proteome</keyword>